<dbReference type="GO" id="GO:0030686">
    <property type="term" value="C:90S preribosome"/>
    <property type="evidence" value="ECO:0007669"/>
    <property type="project" value="TreeGrafter"/>
</dbReference>
<evidence type="ECO:0000256" key="1">
    <source>
        <dbReference type="SAM" id="MobiDB-lite"/>
    </source>
</evidence>
<feature type="compositionally biased region" description="Polar residues" evidence="1">
    <location>
        <begin position="31"/>
        <end position="44"/>
    </location>
</feature>
<dbReference type="Pfam" id="PF14617">
    <property type="entry name" value="CMS1"/>
    <property type="match status" value="1"/>
</dbReference>
<comment type="caution">
    <text evidence="2">The sequence shown here is derived from an EMBL/GenBank/DDBJ whole genome shotgun (WGS) entry which is preliminary data.</text>
</comment>
<dbReference type="PANTHER" id="PTHR24030">
    <property type="entry name" value="PROTEIN CMSS1"/>
    <property type="match status" value="1"/>
</dbReference>
<feature type="compositionally biased region" description="Acidic residues" evidence="1">
    <location>
        <begin position="8"/>
        <end position="19"/>
    </location>
</feature>
<keyword evidence="3" id="KW-1185">Reference proteome</keyword>
<organism evidence="2 3">
    <name type="scientific">Coemansia brasiliensis</name>
    <dbReference type="NCBI Taxonomy" id="2650707"/>
    <lineage>
        <taxon>Eukaryota</taxon>
        <taxon>Fungi</taxon>
        <taxon>Fungi incertae sedis</taxon>
        <taxon>Zoopagomycota</taxon>
        <taxon>Kickxellomycotina</taxon>
        <taxon>Kickxellomycetes</taxon>
        <taxon>Kickxellales</taxon>
        <taxon>Kickxellaceae</taxon>
        <taxon>Coemansia</taxon>
    </lineage>
</organism>
<proteinExistence type="predicted"/>
<protein>
    <submittedName>
        <fullName evidence="2">Uncharacterized protein</fullName>
    </submittedName>
</protein>
<dbReference type="SUPFAM" id="SSF52540">
    <property type="entry name" value="P-loop containing nucleoside triphosphate hydrolases"/>
    <property type="match status" value="1"/>
</dbReference>
<dbReference type="InterPro" id="IPR032704">
    <property type="entry name" value="Cms1"/>
</dbReference>
<evidence type="ECO:0000313" key="2">
    <source>
        <dbReference type="EMBL" id="KAJ2851547.1"/>
    </source>
</evidence>
<dbReference type="AlphaFoldDB" id="A0A9W8M184"/>
<dbReference type="Proteomes" id="UP001139887">
    <property type="component" value="Unassembled WGS sequence"/>
</dbReference>
<accession>A0A9W8M184</accession>
<feature type="region of interest" description="Disordered" evidence="1">
    <location>
        <begin position="1"/>
        <end position="78"/>
    </location>
</feature>
<sequence>MGYKTDAADDLQDDFDLDESLVAPSDHEDNTNQPDRIQQSSSISTKRKQDINDSTATTKAKKQKQKKKNKKATKTHTFTVPQEDTEQCALWNKFMHKTYSTLTQLELADIGLLPKHIYNIPDIHDKSISSIVQSALSTGKARNKVMLGAPQVLVLCSSALRVLELVKMFRPLCKRNVMKLFSRHIKISQQQEMLKQTAVDIAVGTPNRVRKLLEEQSLKVNRLRLVVVDCWQDDKMRVVVDMDDTRDDLFGIWRDTLLPASKNPDFMFKLRLV</sequence>
<dbReference type="GO" id="GO:0005634">
    <property type="term" value="C:nucleus"/>
    <property type="evidence" value="ECO:0007669"/>
    <property type="project" value="TreeGrafter"/>
</dbReference>
<dbReference type="InterPro" id="IPR027417">
    <property type="entry name" value="P-loop_NTPase"/>
</dbReference>
<evidence type="ECO:0000313" key="3">
    <source>
        <dbReference type="Proteomes" id="UP001139887"/>
    </source>
</evidence>
<dbReference type="OrthoDB" id="1929311at2759"/>
<dbReference type="Gene3D" id="3.40.50.300">
    <property type="entry name" value="P-loop containing nucleotide triphosphate hydrolases"/>
    <property type="match status" value="1"/>
</dbReference>
<dbReference type="PANTHER" id="PTHR24030:SF0">
    <property type="entry name" value="PROTEIN CMSS1"/>
    <property type="match status" value="1"/>
</dbReference>
<name>A0A9W8M184_9FUNG</name>
<dbReference type="EMBL" id="JANBUW010000011">
    <property type="protein sequence ID" value="KAJ2851547.1"/>
    <property type="molecule type" value="Genomic_DNA"/>
</dbReference>
<reference evidence="2" key="1">
    <citation type="submission" date="2022-07" db="EMBL/GenBank/DDBJ databases">
        <title>Phylogenomic reconstructions and comparative analyses of Kickxellomycotina fungi.</title>
        <authorList>
            <person name="Reynolds N.K."/>
            <person name="Stajich J.E."/>
            <person name="Barry K."/>
            <person name="Grigoriev I.V."/>
            <person name="Crous P."/>
            <person name="Smith M.E."/>
        </authorList>
    </citation>
    <scope>NUCLEOTIDE SEQUENCE</scope>
    <source>
        <strain evidence="2">NRRL 1566</strain>
    </source>
</reference>
<feature type="compositionally biased region" description="Basic residues" evidence="1">
    <location>
        <begin position="59"/>
        <end position="74"/>
    </location>
</feature>
<gene>
    <name evidence="2" type="ORF">IWW36_001031</name>
</gene>